<reference evidence="2" key="1">
    <citation type="submission" date="2021-04" db="EMBL/GenBank/DDBJ databases">
        <authorList>
            <person name="Chebbi M.A.C M."/>
        </authorList>
    </citation>
    <scope>NUCLEOTIDE SEQUENCE</scope>
</reference>
<feature type="compositionally biased region" description="Basic and acidic residues" evidence="1">
    <location>
        <begin position="63"/>
        <end position="85"/>
    </location>
</feature>
<evidence type="ECO:0000313" key="2">
    <source>
        <dbReference type="EMBL" id="CAG5073497.1"/>
    </source>
</evidence>
<name>A0A8J2EAB3_COTCN</name>
<proteinExistence type="predicted"/>
<feature type="compositionally biased region" description="Acidic residues" evidence="1">
    <location>
        <begin position="38"/>
        <end position="62"/>
    </location>
</feature>
<feature type="region of interest" description="Disordered" evidence="1">
    <location>
        <begin position="1"/>
        <end position="106"/>
    </location>
</feature>
<protein>
    <submittedName>
        <fullName evidence="2">Uncharacterized protein</fullName>
    </submittedName>
</protein>
<dbReference type="AlphaFoldDB" id="A0A8J2EAB3"/>
<comment type="caution">
    <text evidence="2">The sequence shown here is derived from an EMBL/GenBank/DDBJ whole genome shotgun (WGS) entry which is preliminary data.</text>
</comment>
<evidence type="ECO:0000313" key="3">
    <source>
        <dbReference type="Proteomes" id="UP000786811"/>
    </source>
</evidence>
<dbReference type="EMBL" id="CAJNRD030001114">
    <property type="protein sequence ID" value="CAG5073497.1"/>
    <property type="molecule type" value="Genomic_DNA"/>
</dbReference>
<evidence type="ECO:0000256" key="1">
    <source>
        <dbReference type="SAM" id="MobiDB-lite"/>
    </source>
</evidence>
<accession>A0A8J2EAB3</accession>
<gene>
    <name evidence="2" type="ORF">HICCMSTLAB_LOCUS440</name>
</gene>
<keyword evidence="3" id="KW-1185">Reference proteome</keyword>
<sequence>MPYLSSGDSTYGGVSDDPSTEIERNNRESRDNNRETGMDVDESSDNEDADEEPDLQTDADDSKDDRQSLRRERLSADNENPERPPRNNRAATTPHTREIAPNVRET</sequence>
<organism evidence="2 3">
    <name type="scientific">Cotesia congregata</name>
    <name type="common">Parasitoid wasp</name>
    <name type="synonym">Apanteles congregatus</name>
    <dbReference type="NCBI Taxonomy" id="51543"/>
    <lineage>
        <taxon>Eukaryota</taxon>
        <taxon>Metazoa</taxon>
        <taxon>Ecdysozoa</taxon>
        <taxon>Arthropoda</taxon>
        <taxon>Hexapoda</taxon>
        <taxon>Insecta</taxon>
        <taxon>Pterygota</taxon>
        <taxon>Neoptera</taxon>
        <taxon>Endopterygota</taxon>
        <taxon>Hymenoptera</taxon>
        <taxon>Apocrita</taxon>
        <taxon>Ichneumonoidea</taxon>
        <taxon>Braconidae</taxon>
        <taxon>Microgastrinae</taxon>
        <taxon>Cotesia</taxon>
    </lineage>
</organism>
<dbReference type="Proteomes" id="UP000786811">
    <property type="component" value="Unassembled WGS sequence"/>
</dbReference>
<feature type="compositionally biased region" description="Basic and acidic residues" evidence="1">
    <location>
        <begin position="21"/>
        <end position="37"/>
    </location>
</feature>